<dbReference type="Pfam" id="PF04940">
    <property type="entry name" value="BLUF"/>
    <property type="match status" value="1"/>
</dbReference>
<evidence type="ECO:0000259" key="1">
    <source>
        <dbReference type="PROSITE" id="PS50925"/>
    </source>
</evidence>
<dbReference type="Proteomes" id="UP001302477">
    <property type="component" value="Chromosome"/>
</dbReference>
<dbReference type="GO" id="GO:0009882">
    <property type="term" value="F:blue light photoreceptor activity"/>
    <property type="evidence" value="ECO:0007669"/>
    <property type="project" value="InterPro"/>
</dbReference>
<dbReference type="EMBL" id="CP137555">
    <property type="protein sequence ID" value="WOX06351.1"/>
    <property type="molecule type" value="Genomic_DNA"/>
</dbReference>
<dbReference type="PROSITE" id="PS50925">
    <property type="entry name" value="BLUF"/>
    <property type="match status" value="1"/>
</dbReference>
<accession>A0AAU0N435</accession>
<dbReference type="KEGG" id="mpaf:R5R33_04275"/>
<dbReference type="AlphaFoldDB" id="A0AAU0N435"/>
<sequence>MSELIRLVYASQAAFKPAPVKQGVEPSVARILMQSRRNNSHENIGGVLYFGDGYFFQALEGDRKAVNQTYQRIAADPRHRDVTILSLKTIPHRLFADWSMKYVPVEQAVREFVRSRGYPHFAPLQFQEEEAEALIKLFHQQRSGDAADGGKKRGWFRPGGLLSFWGRRSVAK</sequence>
<organism evidence="2 3">
    <name type="scientific">Microbulbifer pacificus</name>
    <dbReference type="NCBI Taxonomy" id="407164"/>
    <lineage>
        <taxon>Bacteria</taxon>
        <taxon>Pseudomonadati</taxon>
        <taxon>Pseudomonadota</taxon>
        <taxon>Gammaproteobacteria</taxon>
        <taxon>Cellvibrionales</taxon>
        <taxon>Microbulbiferaceae</taxon>
        <taxon>Microbulbifer</taxon>
    </lineage>
</organism>
<evidence type="ECO:0000313" key="3">
    <source>
        <dbReference type="Proteomes" id="UP001302477"/>
    </source>
</evidence>
<dbReference type="GO" id="GO:0071949">
    <property type="term" value="F:FAD binding"/>
    <property type="evidence" value="ECO:0007669"/>
    <property type="project" value="InterPro"/>
</dbReference>
<dbReference type="SMART" id="SM01034">
    <property type="entry name" value="BLUF"/>
    <property type="match status" value="1"/>
</dbReference>
<gene>
    <name evidence="2" type="ORF">R5R33_04275</name>
</gene>
<feature type="domain" description="BLUF" evidence="1">
    <location>
        <begin position="4"/>
        <end position="101"/>
    </location>
</feature>
<proteinExistence type="predicted"/>
<protein>
    <submittedName>
        <fullName evidence="2">BLUF domain-containing protein</fullName>
    </submittedName>
</protein>
<dbReference type="SUPFAM" id="SSF54975">
    <property type="entry name" value="Acylphosphatase/BLUF domain-like"/>
    <property type="match status" value="1"/>
</dbReference>
<evidence type="ECO:0000313" key="2">
    <source>
        <dbReference type="EMBL" id="WOX06351.1"/>
    </source>
</evidence>
<dbReference type="InterPro" id="IPR007024">
    <property type="entry name" value="BLUF_domain"/>
</dbReference>
<keyword evidence="3" id="KW-1185">Reference proteome</keyword>
<dbReference type="Gene3D" id="3.30.70.100">
    <property type="match status" value="1"/>
</dbReference>
<dbReference type="RefSeq" id="WP_318954808.1">
    <property type="nucleotide sequence ID" value="NZ_CP137555.1"/>
</dbReference>
<reference evidence="2 3" key="1">
    <citation type="submission" date="2023-10" db="EMBL/GenBank/DDBJ databases">
        <title>Description of Microbulbifer bruguierae sp. nov., isolated from the sediments of mangrove plant Bruguiera sexangula and comparative genomic analyses of the genus Microbulbifer.</title>
        <authorList>
            <person name="Long M."/>
        </authorList>
    </citation>
    <scope>NUCLEOTIDE SEQUENCE [LARGE SCALE GENOMIC DNA]</scope>
    <source>
        <strain evidence="2 3">SPO729</strain>
    </source>
</reference>
<dbReference type="InterPro" id="IPR036046">
    <property type="entry name" value="Acylphosphatase-like_dom_sf"/>
</dbReference>
<name>A0AAU0N435_9GAMM</name>